<dbReference type="Pfam" id="PF13924">
    <property type="entry name" value="Lipocalin_5"/>
    <property type="match status" value="1"/>
</dbReference>
<evidence type="ECO:0000313" key="3">
    <source>
        <dbReference type="EMBL" id="SDC68947.1"/>
    </source>
</evidence>
<evidence type="ECO:0000259" key="2">
    <source>
        <dbReference type="Pfam" id="PF13924"/>
    </source>
</evidence>
<dbReference type="Proteomes" id="UP000198925">
    <property type="component" value="Unassembled WGS sequence"/>
</dbReference>
<dbReference type="AlphaFoldDB" id="A0A1G6NNT3"/>
<reference evidence="3 4" key="1">
    <citation type="submission" date="2016-10" db="EMBL/GenBank/DDBJ databases">
        <authorList>
            <person name="de Groot N.N."/>
        </authorList>
    </citation>
    <scope>NUCLEOTIDE SEQUENCE [LARGE SCALE GENOMIC DNA]</scope>
    <source>
        <strain evidence="3 4">CPCC 100156</strain>
    </source>
</reference>
<dbReference type="RefSeq" id="WP_176849406.1">
    <property type="nucleotide sequence ID" value="NZ_FMZX01000002.1"/>
</dbReference>
<feature type="signal peptide" evidence="1">
    <location>
        <begin position="1"/>
        <end position="29"/>
    </location>
</feature>
<organism evidence="3 4">
    <name type="scientific">Belnapia rosea</name>
    <dbReference type="NCBI Taxonomy" id="938405"/>
    <lineage>
        <taxon>Bacteria</taxon>
        <taxon>Pseudomonadati</taxon>
        <taxon>Pseudomonadota</taxon>
        <taxon>Alphaproteobacteria</taxon>
        <taxon>Acetobacterales</taxon>
        <taxon>Roseomonadaceae</taxon>
        <taxon>Belnapia</taxon>
    </lineage>
</organism>
<proteinExistence type="predicted"/>
<dbReference type="InterPro" id="IPR024311">
    <property type="entry name" value="Lipocalin-like"/>
</dbReference>
<protein>
    <submittedName>
        <fullName evidence="3">Lipocalin-like domain-containing protein</fullName>
    </submittedName>
</protein>
<feature type="domain" description="Lipocalin-like" evidence="2">
    <location>
        <begin position="38"/>
        <end position="143"/>
    </location>
</feature>
<dbReference type="PROSITE" id="PS51257">
    <property type="entry name" value="PROKAR_LIPOPROTEIN"/>
    <property type="match status" value="1"/>
</dbReference>
<evidence type="ECO:0000256" key="1">
    <source>
        <dbReference type="SAM" id="SignalP"/>
    </source>
</evidence>
<dbReference type="EMBL" id="FMZX01000002">
    <property type="protein sequence ID" value="SDC68947.1"/>
    <property type="molecule type" value="Genomic_DNA"/>
</dbReference>
<gene>
    <name evidence="3" type="ORF">SAMN04487779_100276</name>
</gene>
<keyword evidence="1" id="KW-0732">Signal</keyword>
<name>A0A1G6NNT3_9PROT</name>
<feature type="chain" id="PRO_5011460563" evidence="1">
    <location>
        <begin position="30"/>
        <end position="175"/>
    </location>
</feature>
<accession>A0A1G6NNT3</accession>
<sequence length="175" mass="18999">MFRRTGLALPGAMMLALSCLPGRRAAAQAATLGDGILGTWTLVSATSQREDGTRGEPFGPNPKGVMMFARDGHFSLFQSRAELPRLAANDRARATPEEAMAVVRDSIAYYGTYTVDEAGRSLWLRLEGSTYANLLGDAPQRRIINRLTATELAFSNPRTPNGLTLHAAWRRAPPP</sequence>
<keyword evidence="4" id="KW-1185">Reference proteome</keyword>
<evidence type="ECO:0000313" key="4">
    <source>
        <dbReference type="Proteomes" id="UP000198925"/>
    </source>
</evidence>